<evidence type="ECO:0000313" key="3">
    <source>
        <dbReference type="Proteomes" id="UP000006755"/>
    </source>
</evidence>
<sequence>MKRWINTLKLDYFESLALLTMSLVAVIATHLEGWPVDWLRWPAMLVLAVSIGWFGYRHLLRPGRSH</sequence>
<dbReference type="OrthoDB" id="9920369at2"/>
<comment type="caution">
    <text evidence="2">The sequence shown here is derived from an EMBL/GenBank/DDBJ whole genome shotgun (WGS) entry which is preliminary data.</text>
</comment>
<name>K2JEF3_9GAMM</name>
<evidence type="ECO:0000313" key="2">
    <source>
        <dbReference type="EMBL" id="EKE73027.1"/>
    </source>
</evidence>
<gene>
    <name evidence="2" type="ORF">B3C1_10437</name>
</gene>
<dbReference type="Proteomes" id="UP000006755">
    <property type="component" value="Unassembled WGS sequence"/>
</dbReference>
<feature type="transmembrane region" description="Helical" evidence="1">
    <location>
        <begin position="38"/>
        <end position="56"/>
    </location>
</feature>
<proteinExistence type="predicted"/>
<keyword evidence="1" id="KW-0812">Transmembrane</keyword>
<dbReference type="RefSeq" id="WP_008484712.1">
    <property type="nucleotide sequence ID" value="NZ_AMRI01000013.1"/>
</dbReference>
<dbReference type="AlphaFoldDB" id="K2JEF3"/>
<keyword evidence="1" id="KW-1133">Transmembrane helix</keyword>
<feature type="transmembrane region" description="Helical" evidence="1">
    <location>
        <begin position="12"/>
        <end position="32"/>
    </location>
</feature>
<protein>
    <submittedName>
        <fullName evidence="2">Uncharacterized protein</fullName>
    </submittedName>
</protein>
<dbReference type="STRING" id="745411.B3C1_10437"/>
<evidence type="ECO:0000256" key="1">
    <source>
        <dbReference type="SAM" id="Phobius"/>
    </source>
</evidence>
<organism evidence="2 3">
    <name type="scientific">Gallaecimonas xiamenensis 3-C-1</name>
    <dbReference type="NCBI Taxonomy" id="745411"/>
    <lineage>
        <taxon>Bacteria</taxon>
        <taxon>Pseudomonadati</taxon>
        <taxon>Pseudomonadota</taxon>
        <taxon>Gammaproteobacteria</taxon>
        <taxon>Enterobacterales</taxon>
        <taxon>Gallaecimonadaceae</taxon>
        <taxon>Gallaecimonas</taxon>
    </lineage>
</organism>
<accession>K2JEF3</accession>
<reference evidence="2 3" key="1">
    <citation type="journal article" date="2012" name="J. Bacteriol.">
        <title>Genome Sequence of Gallaecimonas xiamenensis Type Strain 3-C-1.</title>
        <authorList>
            <person name="Lai Q."/>
            <person name="Wang L."/>
            <person name="Wang W."/>
            <person name="Shao Z."/>
        </authorList>
    </citation>
    <scope>NUCLEOTIDE SEQUENCE [LARGE SCALE GENOMIC DNA]</scope>
    <source>
        <strain evidence="2 3">3-C-1</strain>
    </source>
</reference>
<keyword evidence="3" id="KW-1185">Reference proteome</keyword>
<dbReference type="EMBL" id="AMRI01000013">
    <property type="protein sequence ID" value="EKE73027.1"/>
    <property type="molecule type" value="Genomic_DNA"/>
</dbReference>
<keyword evidence="1" id="KW-0472">Membrane</keyword>